<dbReference type="EMBL" id="FMAF01000026">
    <property type="protein sequence ID" value="SCB47884.1"/>
    <property type="molecule type" value="Genomic_DNA"/>
</dbReference>
<reference evidence="2 3" key="1">
    <citation type="submission" date="2016-08" db="EMBL/GenBank/DDBJ databases">
        <authorList>
            <person name="Seilhamer J.J."/>
        </authorList>
    </citation>
    <scope>NUCLEOTIDE SEQUENCE [LARGE SCALE GENOMIC DNA]</scope>
    <source>
        <strain evidence="2 3">P1-7</strain>
    </source>
</reference>
<dbReference type="OrthoDB" id="8295972at2"/>
<evidence type="ECO:0000313" key="4">
    <source>
        <dbReference type="Proteomes" id="UP000565576"/>
    </source>
</evidence>
<dbReference type="Proteomes" id="UP000199205">
    <property type="component" value="Unassembled WGS sequence"/>
</dbReference>
<gene>
    <name evidence="2" type="ORF">GA0061101_12664</name>
    <name evidence="1" type="ORF">GGD46_005918</name>
</gene>
<organism evidence="2 3">
    <name type="scientific">Rhizobium lusitanum</name>
    <dbReference type="NCBI Taxonomy" id="293958"/>
    <lineage>
        <taxon>Bacteria</taxon>
        <taxon>Pseudomonadati</taxon>
        <taxon>Pseudomonadota</taxon>
        <taxon>Alphaproteobacteria</taxon>
        <taxon>Hyphomicrobiales</taxon>
        <taxon>Rhizobiaceae</taxon>
        <taxon>Rhizobium/Agrobacterium group</taxon>
        <taxon>Rhizobium</taxon>
    </lineage>
</organism>
<name>A0A1C3X7C2_9HYPH</name>
<dbReference type="Proteomes" id="UP000565576">
    <property type="component" value="Unassembled WGS sequence"/>
</dbReference>
<evidence type="ECO:0000313" key="3">
    <source>
        <dbReference type="Proteomes" id="UP000199205"/>
    </source>
</evidence>
<dbReference type="EMBL" id="JACHBG010000024">
    <property type="protein sequence ID" value="MBB6488600.1"/>
    <property type="molecule type" value="Genomic_DNA"/>
</dbReference>
<evidence type="ECO:0000313" key="2">
    <source>
        <dbReference type="EMBL" id="SCB47884.1"/>
    </source>
</evidence>
<proteinExistence type="predicted"/>
<accession>A0A1C3X7C2</accession>
<protein>
    <submittedName>
        <fullName evidence="2">Uncharacterized protein</fullName>
    </submittedName>
</protein>
<sequence length="80" mass="8694">MAKVVVKKFGSAKVGVRDTAVTQKRVRDAGTGQFLTVRTIDAQSKTLGKDLSYVFSKNVAKARRENKAVTGVLDRAPIED</sequence>
<dbReference type="RefSeq" id="WP_004119810.1">
    <property type="nucleotide sequence ID" value="NZ_FMAF01000026.1"/>
</dbReference>
<dbReference type="AlphaFoldDB" id="A0A1C3X7C2"/>
<evidence type="ECO:0000313" key="1">
    <source>
        <dbReference type="EMBL" id="MBB6488600.1"/>
    </source>
</evidence>
<reference evidence="1 4" key="2">
    <citation type="submission" date="2020-08" db="EMBL/GenBank/DDBJ databases">
        <title>Genomic Encyclopedia of Type Strains, Phase IV (KMG-V): Genome sequencing to study the core and pangenomes of soil and plant-associated prokaryotes.</title>
        <authorList>
            <person name="Whitman W."/>
        </authorList>
    </citation>
    <scope>NUCLEOTIDE SEQUENCE [LARGE SCALE GENOMIC DNA]</scope>
    <source>
        <strain evidence="1 4">SEMIA 4060</strain>
    </source>
</reference>